<comment type="caution">
    <text evidence="3">The sequence shown here is derived from an EMBL/GenBank/DDBJ whole genome shotgun (WGS) entry which is preliminary data.</text>
</comment>
<dbReference type="Proteomes" id="UP001267878">
    <property type="component" value="Unassembled WGS sequence"/>
</dbReference>
<proteinExistence type="predicted"/>
<keyword evidence="2" id="KW-0812">Transmembrane</keyword>
<dbReference type="RefSeq" id="WP_310054441.1">
    <property type="nucleotide sequence ID" value="NZ_JAVDVW010000002.1"/>
</dbReference>
<organism evidence="3 4">
    <name type="scientific">Agrilutibacter niabensis</name>
    <dbReference type="NCBI Taxonomy" id="380628"/>
    <lineage>
        <taxon>Bacteria</taxon>
        <taxon>Pseudomonadati</taxon>
        <taxon>Pseudomonadota</taxon>
        <taxon>Gammaproteobacteria</taxon>
        <taxon>Lysobacterales</taxon>
        <taxon>Lysobacteraceae</taxon>
        <taxon>Agrilutibacter</taxon>
    </lineage>
</organism>
<feature type="compositionally biased region" description="Gly residues" evidence="1">
    <location>
        <begin position="184"/>
        <end position="195"/>
    </location>
</feature>
<feature type="transmembrane region" description="Helical" evidence="2">
    <location>
        <begin position="391"/>
        <end position="417"/>
    </location>
</feature>
<keyword evidence="2" id="KW-0472">Membrane</keyword>
<protein>
    <recommendedName>
        <fullName evidence="5">DUF3667 domain-containing protein</fullName>
    </recommendedName>
</protein>
<evidence type="ECO:0000256" key="2">
    <source>
        <dbReference type="SAM" id="Phobius"/>
    </source>
</evidence>
<feature type="transmembrane region" description="Helical" evidence="2">
    <location>
        <begin position="86"/>
        <end position="104"/>
    </location>
</feature>
<reference evidence="3 4" key="1">
    <citation type="submission" date="2023-07" db="EMBL/GenBank/DDBJ databases">
        <title>Sorghum-associated microbial communities from plants grown in Nebraska, USA.</title>
        <authorList>
            <person name="Schachtman D."/>
        </authorList>
    </citation>
    <scope>NUCLEOTIDE SEQUENCE [LARGE SCALE GENOMIC DNA]</scope>
    <source>
        <strain evidence="3 4">BE187</strain>
    </source>
</reference>
<dbReference type="Pfam" id="PF12412">
    <property type="entry name" value="DUF3667"/>
    <property type="match status" value="1"/>
</dbReference>
<feature type="region of interest" description="Disordered" evidence="1">
    <location>
        <begin position="182"/>
        <end position="248"/>
    </location>
</feature>
<accession>A0ABU1VR52</accession>
<feature type="transmembrane region" description="Helical" evidence="2">
    <location>
        <begin position="349"/>
        <end position="370"/>
    </location>
</feature>
<evidence type="ECO:0000313" key="3">
    <source>
        <dbReference type="EMBL" id="MDR7099948.1"/>
    </source>
</evidence>
<evidence type="ECO:0008006" key="5">
    <source>
        <dbReference type="Google" id="ProtNLM"/>
    </source>
</evidence>
<gene>
    <name evidence="3" type="ORF">J2X04_002329</name>
</gene>
<evidence type="ECO:0000256" key="1">
    <source>
        <dbReference type="SAM" id="MobiDB-lite"/>
    </source>
</evidence>
<evidence type="ECO:0000313" key="4">
    <source>
        <dbReference type="Proteomes" id="UP001267878"/>
    </source>
</evidence>
<feature type="transmembrane region" description="Helical" evidence="2">
    <location>
        <begin position="323"/>
        <end position="343"/>
    </location>
</feature>
<sequence>MAGTDAQHTPTHCENCGTLLQGHYCHECGQSLHSPTRHFGHALEEILESFWHLDGRVFRTLRDLLVPGRIALNYLAGQRMRYIAPLRLFVIVSLLTFFVGKLVVHMDEPAIQFGGEGGAAMAQAQTAEEVRQVEDRLLKKLAVEEAKAAKVPGVNAALIATRARIQGEAASRIAELEAKAAKGGNTGKNTGGKTGGAPKAAASTPAPAKEAASGPPAAATAATAKPAPAKADRDDQWSFNNRPWDEKTNPVNVPLMPAFVDRWVNHKIARAQENLEHMDENPDQFVQAALGAVPTALFLLMPVFALLLKLAYLGSGRHYLEHFVVALYSHAWLLLVGLAMFVMNAIDDAFAATWVSVVTALVDAALWIWIPIYLFLMQYRVYGDHWAVTAIRYLVIGSIYMVLVLFVVMFAVLAGIVA</sequence>
<keyword evidence="4" id="KW-1185">Reference proteome</keyword>
<feature type="transmembrane region" description="Helical" evidence="2">
    <location>
        <begin position="288"/>
        <end position="311"/>
    </location>
</feature>
<dbReference type="EMBL" id="JAVDVW010000002">
    <property type="protein sequence ID" value="MDR7099948.1"/>
    <property type="molecule type" value="Genomic_DNA"/>
</dbReference>
<keyword evidence="2" id="KW-1133">Transmembrane helix</keyword>
<feature type="compositionally biased region" description="Low complexity" evidence="1">
    <location>
        <begin position="196"/>
        <end position="229"/>
    </location>
</feature>
<name>A0ABU1VR52_9GAMM</name>
<dbReference type="InterPro" id="IPR022134">
    <property type="entry name" value="DUF3667"/>
</dbReference>